<proteinExistence type="predicted"/>
<dbReference type="Gene3D" id="3.40.50.360">
    <property type="match status" value="1"/>
</dbReference>
<dbReference type="InterPro" id="IPR029039">
    <property type="entry name" value="Flavoprotein-like_sf"/>
</dbReference>
<dbReference type="AlphaFoldDB" id="A0A1V1PIE8"/>
<dbReference type="EMBL" id="ATBP01000003">
    <property type="protein sequence ID" value="ETR74596.1"/>
    <property type="molecule type" value="Genomic_DNA"/>
</dbReference>
<dbReference type="InterPro" id="IPR005025">
    <property type="entry name" value="FMN_Rdtase-like_dom"/>
</dbReference>
<comment type="caution">
    <text evidence="4">The sequence shown here is derived from an EMBL/GenBank/DDBJ whole genome shotgun (WGS) entry which is preliminary data.</text>
</comment>
<dbReference type="InterPro" id="IPR051796">
    <property type="entry name" value="ISF_SsuE-like"/>
</dbReference>
<evidence type="ECO:0000256" key="2">
    <source>
        <dbReference type="ARBA" id="ARBA00022643"/>
    </source>
</evidence>
<feature type="domain" description="NADPH-dependent FMN reductase-like" evidence="3">
    <location>
        <begin position="1"/>
        <end position="89"/>
    </location>
</feature>
<dbReference type="PANTHER" id="PTHR43278">
    <property type="entry name" value="NAD(P)H-DEPENDENT FMN-CONTAINING OXIDOREDUCTASE YWQN-RELATED"/>
    <property type="match status" value="1"/>
</dbReference>
<name>A0A1V1PIE8_9BACT</name>
<evidence type="ECO:0000259" key="3">
    <source>
        <dbReference type="Pfam" id="PF03358"/>
    </source>
</evidence>
<gene>
    <name evidence="4" type="ORF">OMM_06254</name>
</gene>
<keyword evidence="2" id="KW-0288">FMN</keyword>
<accession>A0A1V1PIE8</accession>
<reference evidence="5" key="1">
    <citation type="submission" date="2012-11" db="EMBL/GenBank/DDBJ databases">
        <authorList>
            <person name="Lucero-Rivera Y.E."/>
            <person name="Tovar-Ramirez D."/>
        </authorList>
    </citation>
    <scope>NUCLEOTIDE SEQUENCE [LARGE SCALE GENOMIC DNA]</scope>
    <source>
        <strain evidence="5">Araruama</strain>
    </source>
</reference>
<organism evidence="4 5">
    <name type="scientific">Candidatus Magnetoglobus multicellularis str. Araruama</name>
    <dbReference type="NCBI Taxonomy" id="890399"/>
    <lineage>
        <taxon>Bacteria</taxon>
        <taxon>Pseudomonadati</taxon>
        <taxon>Thermodesulfobacteriota</taxon>
        <taxon>Desulfobacteria</taxon>
        <taxon>Desulfobacterales</taxon>
        <taxon>Desulfobacteraceae</taxon>
        <taxon>Candidatus Magnetoglobus</taxon>
    </lineage>
</organism>
<dbReference type="SUPFAM" id="SSF52218">
    <property type="entry name" value="Flavoproteins"/>
    <property type="match status" value="1"/>
</dbReference>
<evidence type="ECO:0000313" key="5">
    <source>
        <dbReference type="Proteomes" id="UP000189670"/>
    </source>
</evidence>
<dbReference type="Pfam" id="PF03358">
    <property type="entry name" value="FMN_red"/>
    <property type="match status" value="1"/>
</dbReference>
<sequence>MFVLGLQGSPRKKGNTDTLLSAFMETAQRNGAETHVANVFEHEIQPCIACSMCEKTGICSINDDMQNEIYPLLRRADIVVLASPIFFTTSPHH</sequence>
<keyword evidence="1" id="KW-0285">Flavoprotein</keyword>
<dbReference type="Proteomes" id="UP000189670">
    <property type="component" value="Unassembled WGS sequence"/>
</dbReference>
<dbReference type="GO" id="GO:0016491">
    <property type="term" value="F:oxidoreductase activity"/>
    <property type="evidence" value="ECO:0007669"/>
    <property type="project" value="InterPro"/>
</dbReference>
<protein>
    <submittedName>
        <fullName evidence="4">Low molecular weight phosphotyrosine protein phosphatase</fullName>
    </submittedName>
</protein>
<dbReference type="PANTHER" id="PTHR43278:SF4">
    <property type="entry name" value="NAD(P)H-DEPENDENT FMN-CONTAINING OXIDOREDUCTASE YWQN-RELATED"/>
    <property type="match status" value="1"/>
</dbReference>
<evidence type="ECO:0000313" key="4">
    <source>
        <dbReference type="EMBL" id="ETR74596.1"/>
    </source>
</evidence>
<evidence type="ECO:0000256" key="1">
    <source>
        <dbReference type="ARBA" id="ARBA00022630"/>
    </source>
</evidence>